<evidence type="ECO:0000313" key="1">
    <source>
        <dbReference type="EMBL" id="SIR46963.1"/>
    </source>
</evidence>
<protein>
    <submittedName>
        <fullName evidence="1">Uncharacterized protein</fullName>
    </submittedName>
</protein>
<sequence length="290" mass="32209">MVIDLRTIAQRWSHRSTTWRPQREPFDPRCYEVAPLPHTRIAKDFVLAHHYSGTFPVALACYGLFERTGWQQRLLVGVVVFSVPVQAKAGAAYGAGSTRFCDLGRFLLADRVGGNAETWTLRRALKLLAAEHQDEHRRPKFPLVLAYSDPVPRTDARGTVRFNGHYGGIYREKSALYLGRATRRRIWLAPDGTSLSDRALSKLRTGGNGAAYTYEQLRRHGAPNRALGEPDAAYVSRALREGPFRAVQHPGNHVYAFTLGSHASRKSLAATLRAGGPYPTHTDPVNTIGP</sequence>
<name>A0A8G2CNM3_ACIRU</name>
<evidence type="ECO:0000313" key="2">
    <source>
        <dbReference type="Proteomes" id="UP000186308"/>
    </source>
</evidence>
<proteinExistence type="predicted"/>
<dbReference type="Pfam" id="PF25680">
    <property type="entry name" value="Mom"/>
    <property type="match status" value="1"/>
</dbReference>
<organism evidence="1 2">
    <name type="scientific">Acidiphilium rubrum</name>
    <dbReference type="NCBI Taxonomy" id="526"/>
    <lineage>
        <taxon>Bacteria</taxon>
        <taxon>Pseudomonadati</taxon>
        <taxon>Pseudomonadota</taxon>
        <taxon>Alphaproteobacteria</taxon>
        <taxon>Acetobacterales</taxon>
        <taxon>Acidocellaceae</taxon>
        <taxon>Acidiphilium</taxon>
    </lineage>
</organism>
<dbReference type="EMBL" id="FTNE01000036">
    <property type="protein sequence ID" value="SIR46963.1"/>
    <property type="molecule type" value="Genomic_DNA"/>
</dbReference>
<gene>
    <name evidence="1" type="ORF">SAMN05421828_1366</name>
</gene>
<comment type="caution">
    <text evidence="1">The sequence shown here is derived from an EMBL/GenBank/DDBJ whole genome shotgun (WGS) entry which is preliminary data.</text>
</comment>
<reference evidence="1 2" key="1">
    <citation type="submission" date="2017-01" db="EMBL/GenBank/DDBJ databases">
        <authorList>
            <person name="Varghese N."/>
            <person name="Submissions S."/>
        </authorList>
    </citation>
    <scope>NUCLEOTIDE SEQUENCE [LARGE SCALE GENOMIC DNA]</scope>
    <source>
        <strain evidence="1 2">ATCC 35905</strain>
    </source>
</reference>
<dbReference type="Proteomes" id="UP000186308">
    <property type="component" value="Unassembled WGS sequence"/>
</dbReference>
<dbReference type="RefSeq" id="WP_051657616.1">
    <property type="nucleotide sequence ID" value="NZ_FTNE01000036.1"/>
</dbReference>
<dbReference type="AlphaFoldDB" id="A0A8G2CNM3"/>
<accession>A0A8G2CNM3</accession>
<dbReference type="OrthoDB" id="9180556at2"/>
<dbReference type="InterPro" id="IPR057895">
    <property type="entry name" value="Mom"/>
</dbReference>
<keyword evidence="2" id="KW-1185">Reference proteome</keyword>